<dbReference type="AlphaFoldDB" id="A0A7S9KRV5"/>
<sequence length="144" mass="16535">MPLHRLPPEILLYTLRLLGSASFRQDARRLIVSKRSFQHARPVLLQDLDFSAQSLRRFVLADTEEGMICSKRNHVMTVSLGLDGLEKWHLTQSKQGDTESSRFNIRVIESWTVELNECMDALARMLQKCTGLRLLKLEARTGAR</sequence>
<organism evidence="1 2">
    <name type="scientific">Epichloe festucae (strain Fl1)</name>
    <dbReference type="NCBI Taxonomy" id="877507"/>
    <lineage>
        <taxon>Eukaryota</taxon>
        <taxon>Fungi</taxon>
        <taxon>Dikarya</taxon>
        <taxon>Ascomycota</taxon>
        <taxon>Pezizomycotina</taxon>
        <taxon>Sordariomycetes</taxon>
        <taxon>Hypocreomycetidae</taxon>
        <taxon>Hypocreales</taxon>
        <taxon>Clavicipitaceae</taxon>
        <taxon>Epichloe</taxon>
    </lineage>
</organism>
<gene>
    <name evidence="1" type="ORF">C2857_002447</name>
</gene>
<name>A0A7S9KRV5_EPIFF</name>
<dbReference type="OrthoDB" id="3637487at2759"/>
<protein>
    <submittedName>
        <fullName evidence="1">Uncharacterized protein</fullName>
    </submittedName>
</protein>
<reference evidence="1 2" key="1">
    <citation type="journal article" date="2018" name="PLoS Genet.">
        <title>Repeat elements organise 3D genome structure and mediate transcription in the filamentous fungus Epichloe festucae.</title>
        <authorList>
            <person name="Winter D.J."/>
            <person name="Ganley A.R.D."/>
            <person name="Young C.A."/>
            <person name="Liachko I."/>
            <person name="Schardl C.L."/>
            <person name="Dupont P.Y."/>
            <person name="Berry D."/>
            <person name="Ram A."/>
            <person name="Scott B."/>
            <person name="Cox M.P."/>
        </authorList>
    </citation>
    <scope>NUCLEOTIDE SEQUENCE [LARGE SCALE GENOMIC DNA]</scope>
    <source>
        <strain evidence="1 2">Fl1</strain>
    </source>
</reference>
<dbReference type="EMBL" id="CP031387">
    <property type="protein sequence ID" value="QPG99739.1"/>
    <property type="molecule type" value="Genomic_DNA"/>
</dbReference>
<evidence type="ECO:0000313" key="1">
    <source>
        <dbReference type="EMBL" id="QPG99739.1"/>
    </source>
</evidence>
<keyword evidence="2" id="KW-1185">Reference proteome</keyword>
<accession>A0A7S9KRV5</accession>
<evidence type="ECO:0000313" key="2">
    <source>
        <dbReference type="Proteomes" id="UP000594364"/>
    </source>
</evidence>
<proteinExistence type="predicted"/>
<dbReference type="Proteomes" id="UP000594364">
    <property type="component" value="Chromosome 3"/>
</dbReference>